<keyword evidence="8 10" id="KW-1133">Transmembrane helix</keyword>
<keyword evidence="9 10" id="KW-0472">Membrane</keyword>
<evidence type="ECO:0000256" key="2">
    <source>
        <dbReference type="ARBA" id="ARBA00004651"/>
    </source>
</evidence>
<dbReference type="GO" id="GO:0016036">
    <property type="term" value="P:cellular response to phosphate starvation"/>
    <property type="evidence" value="ECO:0007669"/>
    <property type="project" value="TreeGrafter"/>
</dbReference>
<evidence type="ECO:0000256" key="7">
    <source>
        <dbReference type="ARBA" id="ARBA00022777"/>
    </source>
</evidence>
<evidence type="ECO:0000256" key="9">
    <source>
        <dbReference type="ARBA" id="ARBA00023136"/>
    </source>
</evidence>
<dbReference type="Gene3D" id="1.10.287.130">
    <property type="match status" value="1"/>
</dbReference>
<dbReference type="EMBL" id="CACVAP010000041">
    <property type="protein sequence ID" value="CAA6803797.1"/>
    <property type="molecule type" value="Genomic_DNA"/>
</dbReference>
<dbReference type="EC" id="2.7.13.3" evidence="3"/>
<dbReference type="GO" id="GO:0004721">
    <property type="term" value="F:phosphoprotein phosphatase activity"/>
    <property type="evidence" value="ECO:0007669"/>
    <property type="project" value="TreeGrafter"/>
</dbReference>
<evidence type="ECO:0000256" key="10">
    <source>
        <dbReference type="SAM" id="Phobius"/>
    </source>
</evidence>
<sequence>MWGTCLKRYEKESFLKSFTLFFSIQMAFLSMVMWQDYKSISHQYDMKIMNKMTQCSFTLECPEYEMDFIEKEKNKELNKFYQEDSIYMLFSIPTMDEKLIKFSLTSVEYEIKKEVLKVKILKEYLLYALFLLFISIFFARYSIRPLKEAFELNDEFVKDMLHDFNTPIASLKINFKILEKQFGQNASIKRSEEAMKTIANLQSNMGYFLSHSPLNEEKIKVASFVEKRVQYYEGIFPEIVFKVELSSLNITTNPEALSRILDNLLSNACKYNIKNGTVSLFLVNSTLIIEDTGIGIRNPKKVFERFYKETSRGMGIGLHVVQKLCEDLDIGIKVESQLAKGTRFSLNFEKVMFS</sequence>
<dbReference type="SUPFAM" id="SSF47384">
    <property type="entry name" value="Homodimeric domain of signal transducing histidine kinase"/>
    <property type="match status" value="1"/>
</dbReference>
<evidence type="ECO:0000313" key="12">
    <source>
        <dbReference type="EMBL" id="CAA6803797.1"/>
    </source>
</evidence>
<dbReference type="Gene3D" id="3.30.565.10">
    <property type="entry name" value="Histidine kinase-like ATPase, C-terminal domain"/>
    <property type="match status" value="1"/>
</dbReference>
<dbReference type="Pfam" id="PF02518">
    <property type="entry name" value="HATPase_c"/>
    <property type="match status" value="1"/>
</dbReference>
<keyword evidence="5" id="KW-0808">Transferase</keyword>
<dbReference type="InterPro" id="IPR036097">
    <property type="entry name" value="HisK_dim/P_sf"/>
</dbReference>
<name>A0A6S6SEJ5_9BACT</name>
<feature type="domain" description="Histidine kinase" evidence="11">
    <location>
        <begin position="159"/>
        <end position="352"/>
    </location>
</feature>
<dbReference type="SMART" id="SM00387">
    <property type="entry name" value="HATPase_c"/>
    <property type="match status" value="1"/>
</dbReference>
<dbReference type="InterPro" id="IPR036890">
    <property type="entry name" value="HATPase_C_sf"/>
</dbReference>
<reference evidence="12" key="1">
    <citation type="submission" date="2020-01" db="EMBL/GenBank/DDBJ databases">
        <authorList>
            <person name="Meier V. D."/>
            <person name="Meier V D."/>
        </authorList>
    </citation>
    <scope>NUCLEOTIDE SEQUENCE</scope>
    <source>
        <strain evidence="12">HLG_WM_MAG_06</strain>
    </source>
</reference>
<evidence type="ECO:0000256" key="3">
    <source>
        <dbReference type="ARBA" id="ARBA00012438"/>
    </source>
</evidence>
<dbReference type="InterPro" id="IPR003594">
    <property type="entry name" value="HATPase_dom"/>
</dbReference>
<evidence type="ECO:0000256" key="5">
    <source>
        <dbReference type="ARBA" id="ARBA00022679"/>
    </source>
</evidence>
<dbReference type="PANTHER" id="PTHR45453">
    <property type="entry name" value="PHOSPHATE REGULON SENSOR PROTEIN PHOR"/>
    <property type="match status" value="1"/>
</dbReference>
<protein>
    <recommendedName>
        <fullName evidence="3">histidine kinase</fullName>
        <ecNumber evidence="3">2.7.13.3</ecNumber>
    </recommendedName>
</protein>
<dbReference type="InterPro" id="IPR005467">
    <property type="entry name" value="His_kinase_dom"/>
</dbReference>
<evidence type="ECO:0000256" key="1">
    <source>
        <dbReference type="ARBA" id="ARBA00000085"/>
    </source>
</evidence>
<dbReference type="PRINTS" id="PR00344">
    <property type="entry name" value="BCTRLSENSOR"/>
</dbReference>
<evidence type="ECO:0000259" key="11">
    <source>
        <dbReference type="PROSITE" id="PS50109"/>
    </source>
</evidence>
<dbReference type="SUPFAM" id="SSF55874">
    <property type="entry name" value="ATPase domain of HSP90 chaperone/DNA topoisomerase II/histidine kinase"/>
    <property type="match status" value="1"/>
</dbReference>
<dbReference type="PROSITE" id="PS50109">
    <property type="entry name" value="HIS_KIN"/>
    <property type="match status" value="1"/>
</dbReference>
<comment type="catalytic activity">
    <reaction evidence="1">
        <text>ATP + protein L-histidine = ADP + protein N-phospho-L-histidine.</text>
        <dbReference type="EC" id="2.7.13.3"/>
    </reaction>
</comment>
<feature type="transmembrane region" description="Helical" evidence="10">
    <location>
        <begin position="14"/>
        <end position="34"/>
    </location>
</feature>
<keyword evidence="4" id="KW-1003">Cell membrane</keyword>
<accession>A0A6S6SEJ5</accession>
<dbReference type="GO" id="GO:0000155">
    <property type="term" value="F:phosphorelay sensor kinase activity"/>
    <property type="evidence" value="ECO:0007669"/>
    <property type="project" value="InterPro"/>
</dbReference>
<dbReference type="InterPro" id="IPR004358">
    <property type="entry name" value="Sig_transdc_His_kin-like_C"/>
</dbReference>
<comment type="subcellular location">
    <subcellularLocation>
        <location evidence="2">Cell membrane</location>
        <topology evidence="2">Multi-pass membrane protein</topology>
    </subcellularLocation>
</comment>
<keyword evidence="7 12" id="KW-0418">Kinase</keyword>
<feature type="transmembrane region" description="Helical" evidence="10">
    <location>
        <begin position="124"/>
        <end position="143"/>
    </location>
</feature>
<dbReference type="AlphaFoldDB" id="A0A6S6SEJ5"/>
<dbReference type="InterPro" id="IPR050351">
    <property type="entry name" value="BphY/WalK/GraS-like"/>
</dbReference>
<proteinExistence type="predicted"/>
<organism evidence="12">
    <name type="scientific">uncultured Sulfurovum sp</name>
    <dbReference type="NCBI Taxonomy" id="269237"/>
    <lineage>
        <taxon>Bacteria</taxon>
        <taxon>Pseudomonadati</taxon>
        <taxon>Campylobacterota</taxon>
        <taxon>Epsilonproteobacteria</taxon>
        <taxon>Campylobacterales</taxon>
        <taxon>Sulfurovaceae</taxon>
        <taxon>Sulfurovum</taxon>
        <taxon>environmental samples</taxon>
    </lineage>
</organism>
<dbReference type="GO" id="GO:0005886">
    <property type="term" value="C:plasma membrane"/>
    <property type="evidence" value="ECO:0007669"/>
    <property type="project" value="UniProtKB-SubCell"/>
</dbReference>
<evidence type="ECO:0000256" key="4">
    <source>
        <dbReference type="ARBA" id="ARBA00022475"/>
    </source>
</evidence>
<keyword evidence="6 10" id="KW-0812">Transmembrane</keyword>
<dbReference type="PANTHER" id="PTHR45453:SF2">
    <property type="entry name" value="HISTIDINE KINASE"/>
    <property type="match status" value="1"/>
</dbReference>
<gene>
    <name evidence="12" type="ORF">HELGO_WM13998</name>
</gene>
<evidence type="ECO:0000256" key="6">
    <source>
        <dbReference type="ARBA" id="ARBA00022692"/>
    </source>
</evidence>
<evidence type="ECO:0000256" key="8">
    <source>
        <dbReference type="ARBA" id="ARBA00022989"/>
    </source>
</evidence>